<dbReference type="Pfam" id="PF13817">
    <property type="entry name" value="DDE_Tnp_IS66_C"/>
    <property type="match status" value="1"/>
</dbReference>
<dbReference type="eggNOG" id="COG4372">
    <property type="taxonomic scope" value="Bacteria"/>
</dbReference>
<name>A0A249PJN5_9HYPH</name>
<accession>A0A249PJN5</accession>
<dbReference type="EMBL" id="CP023068">
    <property type="protein sequence ID" value="ASY65952.1"/>
    <property type="molecule type" value="Genomic_DNA"/>
</dbReference>
<feature type="domain" description="Transposase IS66 C-terminal" evidence="1">
    <location>
        <begin position="25"/>
        <end position="63"/>
    </location>
</feature>
<dbReference type="KEGG" id="esj:SJ05684_b49700"/>
<dbReference type="AlphaFoldDB" id="A0A249PJN5"/>
<keyword evidence="3" id="KW-1185">Reference proteome</keyword>
<sequence length="79" mass="8541">MALNRKNALFAGHDAGAENWAAVASLIETCKLNAVDPQAYLTSTLTSIVNGHKQSQIDELLPWSYPALKSNPHPSRQPA</sequence>
<dbReference type="STRING" id="716928.GCA_000261485_05514"/>
<dbReference type="InterPro" id="IPR052344">
    <property type="entry name" value="Transposase-related"/>
</dbReference>
<dbReference type="InterPro" id="IPR039552">
    <property type="entry name" value="IS66_C"/>
</dbReference>
<dbReference type="PANTHER" id="PTHR33678:SF1">
    <property type="entry name" value="BLL1576 PROTEIN"/>
    <property type="match status" value="1"/>
</dbReference>
<reference evidence="2 3" key="1">
    <citation type="submission" date="2017-08" db="EMBL/GenBank/DDBJ databases">
        <title>Multipartite genome sequences of Sinorhizobium species nodulating soybeans.</title>
        <authorList>
            <person name="Tian C.F."/>
        </authorList>
    </citation>
    <scope>NUCLEOTIDE SEQUENCE [LARGE SCALE GENOMIC DNA]</scope>
    <source>
        <strain evidence="2 3">CCBAU 05684</strain>
        <plasmid evidence="3">psj05684b</plasmid>
    </source>
</reference>
<evidence type="ECO:0000259" key="1">
    <source>
        <dbReference type="Pfam" id="PF13817"/>
    </source>
</evidence>
<dbReference type="PANTHER" id="PTHR33678">
    <property type="entry name" value="BLL1576 PROTEIN"/>
    <property type="match status" value="1"/>
</dbReference>
<gene>
    <name evidence="2" type="ORF">SJ05684_b49700</name>
</gene>
<organism evidence="2 3">
    <name type="scientific">Sinorhizobium sojae CCBAU 05684</name>
    <dbReference type="NCBI Taxonomy" id="716928"/>
    <lineage>
        <taxon>Bacteria</taxon>
        <taxon>Pseudomonadati</taxon>
        <taxon>Pseudomonadota</taxon>
        <taxon>Alphaproteobacteria</taxon>
        <taxon>Hyphomicrobiales</taxon>
        <taxon>Rhizobiaceae</taxon>
        <taxon>Sinorhizobium/Ensifer group</taxon>
        <taxon>Sinorhizobium</taxon>
    </lineage>
</organism>
<protein>
    <submittedName>
        <fullName evidence="2">Mobile element protein</fullName>
    </submittedName>
</protein>
<proteinExistence type="predicted"/>
<evidence type="ECO:0000313" key="2">
    <source>
        <dbReference type="EMBL" id="ASY65952.1"/>
    </source>
</evidence>
<evidence type="ECO:0000313" key="3">
    <source>
        <dbReference type="Proteomes" id="UP000217211"/>
    </source>
</evidence>
<keyword evidence="2" id="KW-0614">Plasmid</keyword>
<dbReference type="Proteomes" id="UP000217211">
    <property type="component" value="Plasmid pSJ05684b"/>
</dbReference>
<geneLocation type="plasmid" evidence="3">
    <name>psj05684b</name>
</geneLocation>